<evidence type="ECO:0000256" key="1">
    <source>
        <dbReference type="SAM" id="SignalP"/>
    </source>
</evidence>
<keyword evidence="1" id="KW-0732">Signal</keyword>
<gene>
    <name evidence="2" type="ORF">PCS_00358</name>
</gene>
<proteinExistence type="predicted"/>
<dbReference type="NCBIfam" id="NF033939">
    <property type="entry name" value="DESULF_POR1"/>
    <property type="match status" value="1"/>
</dbReference>
<dbReference type="AlphaFoldDB" id="M5PWN5"/>
<dbReference type="PATRIC" id="fig|1262666.3.peg.359"/>
<evidence type="ECO:0008006" key="4">
    <source>
        <dbReference type="Google" id="ProtNLM"/>
    </source>
</evidence>
<dbReference type="Proteomes" id="UP000011922">
    <property type="component" value="Unassembled WGS sequence"/>
</dbReference>
<name>M5PWN5_DESAF</name>
<dbReference type="RefSeq" id="WP_005983446.1">
    <property type="nucleotide sequence ID" value="NZ_AOSV01000003.1"/>
</dbReference>
<dbReference type="OrthoDB" id="5464498at2"/>
<dbReference type="SUPFAM" id="SSF56935">
    <property type="entry name" value="Porins"/>
    <property type="match status" value="1"/>
</dbReference>
<dbReference type="EMBL" id="AOSV01000003">
    <property type="protein sequence ID" value="EMG38727.1"/>
    <property type="molecule type" value="Genomic_DNA"/>
</dbReference>
<evidence type="ECO:0000313" key="2">
    <source>
        <dbReference type="EMBL" id="EMG38727.1"/>
    </source>
</evidence>
<comment type="caution">
    <text evidence="2">The sequence shown here is derived from an EMBL/GenBank/DDBJ whole genome shotgun (WGS) entry which is preliminary data.</text>
</comment>
<dbReference type="InterPro" id="IPR059232">
    <property type="entry name" value="Porin_put"/>
</dbReference>
<protein>
    <recommendedName>
        <fullName evidence="4">Porin</fullName>
    </recommendedName>
</protein>
<organism evidence="2 3">
    <name type="scientific">Desulfocurvibacter africanus PCS</name>
    <dbReference type="NCBI Taxonomy" id="1262666"/>
    <lineage>
        <taxon>Bacteria</taxon>
        <taxon>Pseudomonadati</taxon>
        <taxon>Thermodesulfobacteriota</taxon>
        <taxon>Desulfovibrionia</taxon>
        <taxon>Desulfovibrionales</taxon>
        <taxon>Desulfovibrionaceae</taxon>
        <taxon>Desulfocurvibacter</taxon>
    </lineage>
</organism>
<accession>M5PWN5</accession>
<feature type="chain" id="PRO_5004069644" description="Porin" evidence="1">
    <location>
        <begin position="24"/>
        <end position="413"/>
    </location>
</feature>
<sequence>MKRIVTLVAAAALIMGLAATASAELAVKAAGAWRVHGNVLQNFDDFDDDATEQTFDVRHRMRTQFRFVYNENVMGELYTEYGNVTWGSGPGQYNATDGTTIDVKRAFIQFRWPDTDMLITAGEQDITLPSSGAFSNIVLGGSDGSAIAISSPITDMVGLTVAYARLDDSAATAHSTFDAYVAALPVSLDGMRLTPWFTYAQLGSQSDFAGAGQTEDGNFWWAGLGFNMDMLDPIVLYADFTYGSASDEVGDTSGWLIDAMIEFKGLDFAVLQGFGAYSSQNDDGDGAMPVVDSDFTVGGSLINGSSFSPGDLGPAAPGFWLVGVAARQITFVEKLSHDLIALYAKGTGDGAAGFVEAAPLTADDSYWEVDFNHRYQIYESLAAVVELAYADYDSDTLDTDPLMKASFGFHYKF</sequence>
<reference evidence="2 3" key="1">
    <citation type="journal article" date="2013" name="Genome Announc.">
        <title>Draft Genome Sequence for Desulfovibrio africanus Strain PCS.</title>
        <authorList>
            <person name="Brown S.D."/>
            <person name="Utturkar S.M."/>
            <person name="Arkin A.P."/>
            <person name="Deutschbauer A.M."/>
            <person name="Elias D.A."/>
            <person name="Hazen T.C."/>
            <person name="Chakraborty R."/>
        </authorList>
    </citation>
    <scope>NUCLEOTIDE SEQUENCE [LARGE SCALE GENOMIC DNA]</scope>
    <source>
        <strain evidence="2 3">PCS</strain>
    </source>
</reference>
<feature type="signal peptide" evidence="1">
    <location>
        <begin position="1"/>
        <end position="23"/>
    </location>
</feature>
<evidence type="ECO:0000313" key="3">
    <source>
        <dbReference type="Proteomes" id="UP000011922"/>
    </source>
</evidence>